<reference evidence="2 3" key="1">
    <citation type="journal article" date="2020" name="Nature">
        <title>Six reference-quality genomes reveal evolution of bat adaptations.</title>
        <authorList>
            <person name="Jebb D."/>
            <person name="Huang Z."/>
            <person name="Pippel M."/>
            <person name="Hughes G.M."/>
            <person name="Lavrichenko K."/>
            <person name="Devanna P."/>
            <person name="Winkler S."/>
            <person name="Jermiin L.S."/>
            <person name="Skirmuntt E.C."/>
            <person name="Katzourakis A."/>
            <person name="Burkitt-Gray L."/>
            <person name="Ray D.A."/>
            <person name="Sullivan K.A.M."/>
            <person name="Roscito J.G."/>
            <person name="Kirilenko B.M."/>
            <person name="Davalos L.M."/>
            <person name="Corthals A.P."/>
            <person name="Power M.L."/>
            <person name="Jones G."/>
            <person name="Ransome R.D."/>
            <person name="Dechmann D.K.N."/>
            <person name="Locatelli A.G."/>
            <person name="Puechmaille S.J."/>
            <person name="Fedrigo O."/>
            <person name="Jarvis E.D."/>
            <person name="Hiller M."/>
            <person name="Vernes S.C."/>
            <person name="Myers E.W."/>
            <person name="Teeling E.C."/>
        </authorList>
    </citation>
    <scope>NUCLEOTIDE SEQUENCE [LARGE SCALE GENOMIC DNA]</scope>
    <source>
        <strain evidence="2">MPipKuh1</strain>
        <tissue evidence="2">Flight muscle</tissue>
    </source>
</reference>
<proteinExistence type="predicted"/>
<dbReference type="AlphaFoldDB" id="A0A7J7X0E5"/>
<feature type="compositionally biased region" description="Polar residues" evidence="1">
    <location>
        <begin position="87"/>
        <end position="108"/>
    </location>
</feature>
<dbReference type="Proteomes" id="UP000558488">
    <property type="component" value="Unassembled WGS sequence"/>
</dbReference>
<dbReference type="EMBL" id="JACAGB010000009">
    <property type="protein sequence ID" value="KAF6343101.1"/>
    <property type="molecule type" value="Genomic_DNA"/>
</dbReference>
<evidence type="ECO:0000313" key="2">
    <source>
        <dbReference type="EMBL" id="KAF6343101.1"/>
    </source>
</evidence>
<sequence length="132" mass="14875">MRLPATPGVSQSSQILFRDKHGIHYNAFEMPYFSKILNQGQRENAIGSACFQSIKTSWSSRQACRLSAQNPSQSPRSFTVFQDPDHTTQPNLQTLYPPNGSLRQQHLAPSSWEEHGRQHPGFPLKLSPPSPF</sequence>
<gene>
    <name evidence="2" type="ORF">mPipKuh1_010808</name>
</gene>
<keyword evidence="3" id="KW-1185">Reference proteome</keyword>
<name>A0A7J7X0E5_PIPKU</name>
<comment type="caution">
    <text evidence="2">The sequence shown here is derived from an EMBL/GenBank/DDBJ whole genome shotgun (WGS) entry which is preliminary data.</text>
</comment>
<accession>A0A7J7X0E5</accession>
<organism evidence="2 3">
    <name type="scientific">Pipistrellus kuhlii</name>
    <name type="common">Kuhl's pipistrelle</name>
    <dbReference type="NCBI Taxonomy" id="59472"/>
    <lineage>
        <taxon>Eukaryota</taxon>
        <taxon>Metazoa</taxon>
        <taxon>Chordata</taxon>
        <taxon>Craniata</taxon>
        <taxon>Vertebrata</taxon>
        <taxon>Euteleostomi</taxon>
        <taxon>Mammalia</taxon>
        <taxon>Eutheria</taxon>
        <taxon>Laurasiatheria</taxon>
        <taxon>Chiroptera</taxon>
        <taxon>Yangochiroptera</taxon>
        <taxon>Vespertilionidae</taxon>
        <taxon>Pipistrellus</taxon>
    </lineage>
</organism>
<feature type="region of interest" description="Disordered" evidence="1">
    <location>
        <begin position="68"/>
        <end position="132"/>
    </location>
</feature>
<feature type="compositionally biased region" description="Polar residues" evidence="1">
    <location>
        <begin position="68"/>
        <end position="80"/>
    </location>
</feature>
<evidence type="ECO:0000256" key="1">
    <source>
        <dbReference type="SAM" id="MobiDB-lite"/>
    </source>
</evidence>
<protein>
    <submittedName>
        <fullName evidence="2">Uncharacterized protein</fullName>
    </submittedName>
</protein>
<evidence type="ECO:0000313" key="3">
    <source>
        <dbReference type="Proteomes" id="UP000558488"/>
    </source>
</evidence>